<evidence type="ECO:0000313" key="4">
    <source>
        <dbReference type="Proteomes" id="UP001266099"/>
    </source>
</evidence>
<feature type="region of interest" description="Disordered" evidence="1">
    <location>
        <begin position="31"/>
        <end position="54"/>
    </location>
</feature>
<feature type="signal peptide" evidence="2">
    <location>
        <begin position="1"/>
        <end position="22"/>
    </location>
</feature>
<keyword evidence="4" id="KW-1185">Reference proteome</keyword>
<keyword evidence="2" id="KW-0732">Signal</keyword>
<evidence type="ECO:0000256" key="1">
    <source>
        <dbReference type="SAM" id="MobiDB-lite"/>
    </source>
</evidence>
<feature type="chain" id="PRO_5045488745" description="Lipoprotein" evidence="2">
    <location>
        <begin position="23"/>
        <end position="464"/>
    </location>
</feature>
<dbReference type="EMBL" id="JAVDUJ010000001">
    <property type="protein sequence ID" value="MDR6939606.1"/>
    <property type="molecule type" value="Genomic_DNA"/>
</dbReference>
<feature type="region of interest" description="Disordered" evidence="1">
    <location>
        <begin position="219"/>
        <end position="243"/>
    </location>
</feature>
<name>A0ABU1T2L4_9ACTO</name>
<reference evidence="3 4" key="1">
    <citation type="submission" date="2023-07" db="EMBL/GenBank/DDBJ databases">
        <title>Sequencing the genomes of 1000 actinobacteria strains.</title>
        <authorList>
            <person name="Klenk H.-P."/>
        </authorList>
    </citation>
    <scope>NUCLEOTIDE SEQUENCE [LARGE SCALE GENOMIC DNA]</scope>
    <source>
        <strain evidence="3 4">DSM 15539</strain>
    </source>
</reference>
<dbReference type="RefSeq" id="WP_309956407.1">
    <property type="nucleotide sequence ID" value="NZ_JAVDUJ010000001.1"/>
</dbReference>
<organism evidence="3 4">
    <name type="scientific">Arcanobacterium hippocoleae</name>
    <dbReference type="NCBI Taxonomy" id="149017"/>
    <lineage>
        <taxon>Bacteria</taxon>
        <taxon>Bacillati</taxon>
        <taxon>Actinomycetota</taxon>
        <taxon>Actinomycetes</taxon>
        <taxon>Actinomycetales</taxon>
        <taxon>Actinomycetaceae</taxon>
        <taxon>Arcanobacterium</taxon>
    </lineage>
</organism>
<comment type="caution">
    <text evidence="3">The sequence shown here is derived from an EMBL/GenBank/DDBJ whole genome shotgun (WGS) entry which is preliminary data.</text>
</comment>
<evidence type="ECO:0008006" key="5">
    <source>
        <dbReference type="Google" id="ProtNLM"/>
    </source>
</evidence>
<feature type="compositionally biased region" description="Basic and acidic residues" evidence="1">
    <location>
        <begin position="233"/>
        <end position="243"/>
    </location>
</feature>
<accession>A0ABU1T2L4</accession>
<evidence type="ECO:0000313" key="3">
    <source>
        <dbReference type="EMBL" id="MDR6939606.1"/>
    </source>
</evidence>
<proteinExistence type="predicted"/>
<sequence length="464" mass="50444">MRPVRNLAYLAVFSALAMVVGACTPALEPAKPDDFQQLQPSPQEQEKQENAGLNPLETGLRRIWEAEFSTAPLAVTFAEKNDDVVVLTKDSGKQTLVALARVGESAVLEKWTYTVPSGKIENLVAHDGIVYFNVIGSAAEGAQTDLVALELRDGKEKFRWSKLNPLDSQAPTIIGSYLRGLGVFKIEQQRMTAAILDADGKVVASEKFFQQDFALPKTAGESTDADMGDAQGETEKQSAEESRTQIFQFRRNQVILPQNSPADQQQILAFPMMRMLPADWCEIGEKGAVCVDLAKQELSSYDLNGDPIKTLPLQKDAPAMRYRFVGAFPEIQFTQLMQKLAVLKAGAESEMPENKGGVSAGAEESAGHGKTKLLDAYLYGDTWLGRDTWRGVRPGGACRPVSAQAPFCLAQGRLVNVRTGEVLDPSFGKIIVGTGAASDTFFSYRDGVFAMLGAQSVHGSEKEK</sequence>
<dbReference type="PROSITE" id="PS51257">
    <property type="entry name" value="PROKAR_LIPOPROTEIN"/>
    <property type="match status" value="1"/>
</dbReference>
<protein>
    <recommendedName>
        <fullName evidence="5">Lipoprotein</fullName>
    </recommendedName>
</protein>
<evidence type="ECO:0000256" key="2">
    <source>
        <dbReference type="SAM" id="SignalP"/>
    </source>
</evidence>
<dbReference type="Proteomes" id="UP001266099">
    <property type="component" value="Unassembled WGS sequence"/>
</dbReference>
<gene>
    <name evidence="3" type="ORF">J2S36_001149</name>
</gene>